<evidence type="ECO:0000256" key="3">
    <source>
        <dbReference type="ARBA" id="ARBA00023015"/>
    </source>
</evidence>
<evidence type="ECO:0000256" key="5">
    <source>
        <dbReference type="ARBA" id="ARBA00023163"/>
    </source>
</evidence>
<sequence>MAGIEKSIESARLALIPLLLPSLTSSTMSSASAGSSSSSATPSGKPRGRRAGVRVPCDECIQRASQNKDSNLELCEKCTAVLHRPRKGVQKETTNSRRVRHQSHAIIDTALGIRTENPTLPWSSDKNEQHALQFFIRHSAPQLAGYFDSPFWQKMVLQAARHEPSVLHAIAAIGALHEKLLAGAVNPAESQDQRTRFALEQCNKSIQHLIKPVSGTEKPDLRLMLTTCVLFTCFEALQGNCEQAILHATQGYNLLQQYAADPEDNRWDVGAFAVELDQLCLLMRRLQTQSKGLMGKDFKMVPNPEKLVLSKPVHFEDIHQARSSLEQALNQLTLFFLDLELDDKYYDLAVASGEKHILFCPWLEAWEAAFSKLLAKIRPQMGPDDRKAAMILKAHHLVAEVLADIDLSLGELGWDAYHEKFAAIVNLAAAVLDDTRRSDKSVIEARWKTSGVFISSTSATLSFSLGIVDPLYEVVARCRDPNIRRKALDLLATHPRQECMWSSWSAWKVGSFLLKLEEEGAEGVTMKMSDIPVDVRISEAWIDFTDKADERVGSRPKIGYKKAVPRASTRYALNPGLFEWRTDAPGFIPSLEFATVARTEDSMPSPELESEAAGTSGIRSAQG</sequence>
<name>A0ABR0F1W8_ZASCE</name>
<comment type="caution">
    <text evidence="9">The sequence shown here is derived from an EMBL/GenBank/DDBJ whole genome shotgun (WGS) entry which is preliminary data.</text>
</comment>
<dbReference type="InterPro" id="IPR052360">
    <property type="entry name" value="Transcr_Regulatory_Proteins"/>
</dbReference>
<keyword evidence="5" id="KW-0804">Transcription</keyword>
<dbReference type="PANTHER" id="PTHR36206">
    <property type="entry name" value="ASPERCRYPTIN BIOSYNTHESIS CLUSTER-SPECIFIC TRANSCRIPTION REGULATOR ATNN-RELATED"/>
    <property type="match status" value="1"/>
</dbReference>
<dbReference type="Pfam" id="PF11951">
    <property type="entry name" value="Fungal_trans_2"/>
    <property type="match status" value="1"/>
</dbReference>
<accession>A0ABR0F1W8</accession>
<evidence type="ECO:0000256" key="2">
    <source>
        <dbReference type="ARBA" id="ARBA00022833"/>
    </source>
</evidence>
<feature type="chain" id="PRO_5046931296" evidence="8">
    <location>
        <begin position="27"/>
        <end position="623"/>
    </location>
</feature>
<gene>
    <name evidence="9" type="ORF">PRZ48_001681</name>
</gene>
<dbReference type="PANTHER" id="PTHR36206:SF12">
    <property type="entry name" value="ASPERCRYPTIN BIOSYNTHESIS CLUSTER-SPECIFIC TRANSCRIPTION REGULATOR ATNN-RELATED"/>
    <property type="match status" value="1"/>
</dbReference>
<feature type="region of interest" description="Disordered" evidence="7">
    <location>
        <begin position="26"/>
        <end position="53"/>
    </location>
</feature>
<dbReference type="Proteomes" id="UP001305779">
    <property type="component" value="Unassembled WGS sequence"/>
</dbReference>
<dbReference type="EMBL" id="JAXOVC010000001">
    <property type="protein sequence ID" value="KAK4507946.1"/>
    <property type="molecule type" value="Genomic_DNA"/>
</dbReference>
<keyword evidence="1" id="KW-0479">Metal-binding</keyword>
<protein>
    <submittedName>
        <fullName evidence="9">Uncharacterized protein</fullName>
    </submittedName>
</protein>
<keyword evidence="2" id="KW-0862">Zinc</keyword>
<evidence type="ECO:0000256" key="4">
    <source>
        <dbReference type="ARBA" id="ARBA00023125"/>
    </source>
</evidence>
<proteinExistence type="predicted"/>
<keyword evidence="3" id="KW-0805">Transcription regulation</keyword>
<keyword evidence="8" id="KW-0732">Signal</keyword>
<reference evidence="9 10" key="1">
    <citation type="journal article" date="2023" name="G3 (Bethesda)">
        <title>A chromosome-level genome assembly of Zasmidium syzygii isolated from banana leaves.</title>
        <authorList>
            <person name="van Westerhoven A.C."/>
            <person name="Mehrabi R."/>
            <person name="Talebi R."/>
            <person name="Steentjes M.B.F."/>
            <person name="Corcolon B."/>
            <person name="Chong P.A."/>
            <person name="Kema G.H.J."/>
            <person name="Seidl M.F."/>
        </authorList>
    </citation>
    <scope>NUCLEOTIDE SEQUENCE [LARGE SCALE GENOMIC DNA]</scope>
    <source>
        <strain evidence="9 10">P124</strain>
    </source>
</reference>
<evidence type="ECO:0000256" key="8">
    <source>
        <dbReference type="SAM" id="SignalP"/>
    </source>
</evidence>
<organism evidence="9 10">
    <name type="scientific">Zasmidium cellare</name>
    <name type="common">Wine cellar mold</name>
    <name type="synonym">Racodium cellare</name>
    <dbReference type="NCBI Taxonomy" id="395010"/>
    <lineage>
        <taxon>Eukaryota</taxon>
        <taxon>Fungi</taxon>
        <taxon>Dikarya</taxon>
        <taxon>Ascomycota</taxon>
        <taxon>Pezizomycotina</taxon>
        <taxon>Dothideomycetes</taxon>
        <taxon>Dothideomycetidae</taxon>
        <taxon>Mycosphaerellales</taxon>
        <taxon>Mycosphaerellaceae</taxon>
        <taxon>Zasmidium</taxon>
    </lineage>
</organism>
<keyword evidence="4" id="KW-0238">DNA-binding</keyword>
<evidence type="ECO:0000256" key="6">
    <source>
        <dbReference type="ARBA" id="ARBA00023242"/>
    </source>
</evidence>
<evidence type="ECO:0000313" key="9">
    <source>
        <dbReference type="EMBL" id="KAK4507946.1"/>
    </source>
</evidence>
<evidence type="ECO:0000313" key="10">
    <source>
        <dbReference type="Proteomes" id="UP001305779"/>
    </source>
</evidence>
<feature type="compositionally biased region" description="Low complexity" evidence="7">
    <location>
        <begin position="26"/>
        <end position="43"/>
    </location>
</feature>
<dbReference type="InterPro" id="IPR021858">
    <property type="entry name" value="Fun_TF"/>
</dbReference>
<feature type="region of interest" description="Disordered" evidence="7">
    <location>
        <begin position="598"/>
        <end position="623"/>
    </location>
</feature>
<feature type="signal peptide" evidence="8">
    <location>
        <begin position="1"/>
        <end position="26"/>
    </location>
</feature>
<keyword evidence="6" id="KW-0539">Nucleus</keyword>
<keyword evidence="10" id="KW-1185">Reference proteome</keyword>
<evidence type="ECO:0000256" key="1">
    <source>
        <dbReference type="ARBA" id="ARBA00022723"/>
    </source>
</evidence>
<evidence type="ECO:0000256" key="7">
    <source>
        <dbReference type="SAM" id="MobiDB-lite"/>
    </source>
</evidence>